<feature type="region of interest" description="Disordered" evidence="1">
    <location>
        <begin position="681"/>
        <end position="718"/>
    </location>
</feature>
<organism evidence="3 4">
    <name type="scientific">Eimeria tenella</name>
    <name type="common">Coccidian parasite</name>
    <dbReference type="NCBI Taxonomy" id="5802"/>
    <lineage>
        <taxon>Eukaryota</taxon>
        <taxon>Sar</taxon>
        <taxon>Alveolata</taxon>
        <taxon>Apicomplexa</taxon>
        <taxon>Conoidasida</taxon>
        <taxon>Coccidia</taxon>
        <taxon>Eucoccidiorida</taxon>
        <taxon>Eimeriorina</taxon>
        <taxon>Eimeriidae</taxon>
        <taxon>Eimeria</taxon>
    </lineage>
</organism>
<dbReference type="PANTHER" id="PTHR10019">
    <property type="entry name" value="SNF5"/>
    <property type="match status" value="1"/>
</dbReference>
<reference evidence="3" key="1">
    <citation type="submission" date="2013-10" db="EMBL/GenBank/DDBJ databases">
        <title>Genomic analysis of the causative agents of coccidiosis in chickens.</title>
        <authorList>
            <person name="Reid A.J."/>
            <person name="Blake D."/>
            <person name="Billington K."/>
            <person name="Browne H."/>
            <person name="Dunn M."/>
            <person name="Hung S."/>
            <person name="Kawahara F."/>
            <person name="Miranda-Saavedra D."/>
            <person name="Mourier T."/>
            <person name="Nagra H."/>
            <person name="Otto T.D."/>
            <person name="Rawlings N."/>
            <person name="Sanchez A."/>
            <person name="Sanders M."/>
            <person name="Subramaniam C."/>
            <person name="Tay Y."/>
            <person name="Dear P."/>
            <person name="Doerig C."/>
            <person name="Gruber A."/>
            <person name="Parkinson J."/>
            <person name="Shirley M."/>
            <person name="Wan K.L."/>
            <person name="Berriman M."/>
            <person name="Tomley F."/>
            <person name="Pain A."/>
        </authorList>
    </citation>
    <scope>NUCLEOTIDE SEQUENCE [LARGE SCALE GENOMIC DNA]</scope>
    <source>
        <strain evidence="3">Houghton</strain>
    </source>
</reference>
<feature type="region of interest" description="Disordered" evidence="1">
    <location>
        <begin position="1406"/>
        <end position="1483"/>
    </location>
</feature>
<feature type="compositionally biased region" description="Low complexity" evidence="1">
    <location>
        <begin position="1466"/>
        <end position="1476"/>
    </location>
</feature>
<proteinExistence type="predicted"/>
<dbReference type="EMBL" id="HG674968">
    <property type="protein sequence ID" value="CDJ40147.1"/>
    <property type="molecule type" value="Genomic_DNA"/>
</dbReference>
<feature type="region of interest" description="Disordered" evidence="1">
    <location>
        <begin position="408"/>
        <end position="439"/>
    </location>
</feature>
<feature type="compositionally biased region" description="Low complexity" evidence="1">
    <location>
        <begin position="3002"/>
        <end position="3017"/>
    </location>
</feature>
<keyword evidence="4" id="KW-1185">Reference proteome</keyword>
<dbReference type="VEuPathDB" id="ToxoDB:ETH_00012220"/>
<feature type="compositionally biased region" description="Basic and acidic residues" evidence="1">
    <location>
        <begin position="1509"/>
        <end position="1518"/>
    </location>
</feature>
<feature type="compositionally biased region" description="Low complexity" evidence="1">
    <location>
        <begin position="1519"/>
        <end position="1534"/>
    </location>
</feature>
<reference evidence="3" key="2">
    <citation type="submission" date="2013-10" db="EMBL/GenBank/DDBJ databases">
        <authorList>
            <person name="Aslett M."/>
        </authorList>
    </citation>
    <scope>NUCLEOTIDE SEQUENCE [LARGE SCALE GENOMIC DNA]</scope>
    <source>
        <strain evidence="3">Houghton</strain>
    </source>
</reference>
<name>U6KPU1_EIMTE</name>
<feature type="compositionally biased region" description="Low complexity" evidence="1">
    <location>
        <begin position="3109"/>
        <end position="3126"/>
    </location>
</feature>
<accession>U6KPU1</accession>
<feature type="compositionally biased region" description="Low complexity" evidence="1">
    <location>
        <begin position="3081"/>
        <end position="3093"/>
    </location>
</feature>
<feature type="region of interest" description="Disordered" evidence="1">
    <location>
        <begin position="1509"/>
        <end position="1534"/>
    </location>
</feature>
<feature type="compositionally biased region" description="Low complexity" evidence="1">
    <location>
        <begin position="408"/>
        <end position="418"/>
    </location>
</feature>
<dbReference type="GeneID" id="25251611"/>
<feature type="region of interest" description="Disordered" evidence="1">
    <location>
        <begin position="3077"/>
        <end position="3126"/>
    </location>
</feature>
<feature type="region of interest" description="Disordered" evidence="1">
    <location>
        <begin position="3303"/>
        <end position="3351"/>
    </location>
</feature>
<dbReference type="VEuPathDB" id="ToxoDB:ETH2_1464500"/>
<feature type="chain" id="PRO_5004673622" evidence="2">
    <location>
        <begin position="29"/>
        <end position="3526"/>
    </location>
</feature>
<protein>
    <submittedName>
        <fullName evidence="3">Trypsin, putative</fullName>
    </submittedName>
</protein>
<evidence type="ECO:0000313" key="3">
    <source>
        <dbReference type="EMBL" id="CDJ40147.1"/>
    </source>
</evidence>
<evidence type="ECO:0000256" key="2">
    <source>
        <dbReference type="SAM" id="SignalP"/>
    </source>
</evidence>
<keyword evidence="2" id="KW-0732">Signal</keyword>
<sequence>MEPGTASPLAAAVQALRLLAALPAAANSRQDLAKQQLLRRIELLLLQRQLQNQQQEQKCQWAGWPQHQNCDEQQYGQQYEKHRTHEFHEQQVQQEHKQEWASRWEDGAAAEAGALEELEESLLLLCCQQPPTALQQQLMRLLLLHLQRKNDCEVWHRVAARLLAAAADGLHLPAAVSSALAAAAAAPPTAGSTTAGTAAAADIRSKVLSPLPPLLICGQLIKACPQVLSPLLPLLVAVSSKLLQQPAGAAAATPTTTTVSTAAAVAKALRTAVAATGACGEALAGKLFALTLTCLRCSSIKGSSNRNKSSSKYISSAASAEATREALLLLQQVVWAFPRGVAAPVGDSLFAAVLAAAAPEPAAAASAADVAAEEEEDSLEAAQENVPHAAAALAVLLAAKAVAGMQQQKQQQQQQQQQLSRKTSPSLSEEAADKPAASSNTADFAWLSSGQCLTYAAASGAAGAATPGAAATKGLFSEVRSIEDALALLRRQWLLLHITATSGTKKGPGGTRHFPLLLKQQQQQQQAQLLQLLSTKARQLGLVRQVVAAAVPCLCRLLLNSVAAASLVSSALQCLFTLLTQLAAADWCCSCTSSGSSKKAGAGKGMQQQCGGPCSCSCSNGRTTPTVCCVSLETLHSQALVSHAAKQLLVLLHPQQQLCLVDCLSRAVAAAAVGAASKLPRTAPTSAPAVSSSSGGTCTGSESSGSSSSRSSSSGSSSTHPLLLRAALDIIEECICTAGGVAISSPLPALRECLVAVLTAAPNLRQQQEQQQQQPHQLLQVRCSLWYAAQRQAAACIWRFRCTSSSPSAVYPLQRDLMQAAAAAASDAAAAAAVEEHGERRLHSSEFAALWGSSLGLAACVAARSNIELQQQLQQSARAAAAMSTTAEEDRLHRDMADLCGVLARGGAAERACFFLLSEALLQQPAAATAAAAAAVFPAGEGETMKAPLLSPAVCCFLRACRRTLSLRDTSSSINRLRRIAATAAAAAAAPAGSGSIVMRDTASTAPAASTSAGTMPGPASAAAAAAEGAATGTVATAATATEPPTAAIRDLILELTCAFRALAAFMRQQPATAAAAADEETACGLVTLIVEASLILCCCSCSTSNSNNSRLSLPDTTALDDGSLEAQQQQQQQIVCCRCFCMGAAPAAVAHAGLEAAALEALSLLPHNKSQCSKQQQQQQLLQLALSAMAIPAATSVLFPTAAVACCISPAAVAAVAALRATSVEQLQQQQELVQQLVQRQQQLGTADPALLIGCPAATNSLQGPTLWEAQWRCASDVAAAPFGALWLPAAALSAAPTAAPADTSGELAATAAVGMVAPGAQTTPPEKSCSATGVAEVTTETGWRAEYPPQVHRVLQGSQLLRRLLSCCSCCSDAAAAALEQTSWVACCSWGRQMPVSASTAVASASRSQRGNKLETAATAAAEGGAGASSHKTSGNHRTTRSQQLLQRLGIPRLRRRSGTGVTSAAASASAAADADADEFDPAGSGGGTTLLMSSVGAVLSSVFRAQEQERQEQQKRQTQQQEQQPQQPQQQRIPLHVVDSLWCCCEKAFAAAPALERLLFADVAGELYGLLQLAVHPRQQQQGQENADVKGLQAVNKHLKAFLELPMQRTEMECEESSVLLGSSRLCSLSLVAARLLPLLQAPEHRAAAAVAATPTTDAAAADASTKDCEELLQLALTVTSSIEAAEEVASAAAAGEAVAAPAVAAGGVSAPCALLCVIRFLGAAFPVVAAVRRATNVAAAEKGSSAAAGSLSEVVAPAEGLQEQQLSVLQQQLFRALQFALLLRTLQPYISRAAVLTADAARHLVVCLLQQAAAAAAAGPAALVAAIRGPISHAAAEAAYLISVSTQSAAERSSSSSEIVLQLVSAVPAIRCLAALLRIQALSEASATRDAEEAAAADIGDSQLAAATLSLQALLPAIVAIAEFAAAAPSLVVRREAAQALLSLSLPLKATPWARTAAAVAAAAAAAPESVAAAAAPVAVNPHLALFLFEALNSEQESLQQKLLLQLLLQQVRLWGPTNLLQWVSLLTYLCCSGTAASPSLNCHPSSLTPCGSNNSNSSHSPTDLLLLAQQLLPQTPKMLLSPLAAARALPPLTGLVWRPLPGISAPSAAAGEPTADSGFCDDLSDSSSAEVQPIVCAAAAECLVLLLNLPELHQQQHHWTVSAAKEYKAKRVTASATAGASAGANAAEYCLIDSLAPLVRAACELLLRGVRDQPQPQTGTRRDEGLTLAGWGLQLLLLLLQRFIKPATGTEVGLPEPLLRQQEVAVSAAVTALLRHIAPPMPPDSPSTPDTHAIAAAAAAAEDEATAARRRAALLRLQAAVTCGLTTEDVYAQQQQQHQQLTAMSLRVLFKFAEAGCCLSPWRLVGQLLLPLGDVAQSSAKVLAAAATRAGRIEPAQAPADWLLRRRLLLACQLLGYVTCPPAASGVSAAGRAAAAFSEQREQWVAAMEPCSIPLSLHIMAALLQGEKQVQQQERQQLLHGLLVLCRPLSTPDDSPTFVPAEVAFAALAAVARSSTGPAAANAAETPREDASLTVASCRALGRLTDLLLQPIEAVAAEAREAAAEAEVRAAATTWLEKEHDELCWRLEITTSLLLCVSFSESPEQRQQHQQQDSSGDTDWADNWLAADSAADFVGAPYAAVAPTTIAAHGAAASERRASQGSAAAASFHLRTWQRACEAVAALAKAAATTVIVATDQVKAQEDSSTTAAAAGFVKQQESELPAAELSNVPAASSATAPREAAAAAAGRVIYCCISHVWRLAAALQQRPASLKEATASVSFFAAVRDVSTAALSLPADTAAPAAATVVASKGVDLPPGELSKAALCLLQRCFCVVGTAAASVGGTAADAAFLELLSPLECPCFLVRLCEQATLESPVETVQLLRSLYEAAARASSSAAAAATAELAVTAAPEAEGAEGQASTRLLMHCSQLIESAVSSITAAAAGGQSLTSAATRTTAANTPQATPVSRDTEGVLTLATALVAVEALALASGPWNSMPPQQRDQQGEQQQQEQPEWCVRIGAALQRLSGFAYTVEQACATTAIGVPAETAAATAQKGDSEQPALTPHTMATAEDAEAAAAASKPAAPGKAKLDKRKVTAAGSSLSPESAGATAAPSAAEGGTEAARAAADLLPKWPASRHHAAAQFRGLLLRLGRLCSQHAAAGSGSLYRPFPCRVAAAAVSCLTPALSLQLSVSPLVSRSSSNDGTSGSDNNMSELSTLVARQKHPLQTLEAFLQQLPPISENAASSSSLFPLTEALVDALSCVVVTVLTSQAETAAAATSPKRTAQAAVAQETSLAEETVAAPEQETVACDSAAKTSESPAEIRASDRTIPASEAPAAGKPAAATVETTDLAEPAAAELAATAPEAPSATSVADTSAALATEPVVGATEPSAAATESPSAAPAGATPEAERSAAVSGTEREGAAVVPVDTEIYEAQREAYHSAAARLLYLAVAGLPAVASQAISAAAAAVSKHEAAKANETTTLAAEDATAASAGCMQQVKAAVAQLLQREVARRKQAGA</sequence>
<feature type="compositionally biased region" description="Low complexity" evidence="1">
    <location>
        <begin position="3337"/>
        <end position="3350"/>
    </location>
</feature>
<feature type="region of interest" description="Disordered" evidence="1">
    <location>
        <begin position="2997"/>
        <end position="3017"/>
    </location>
</feature>
<feature type="region of interest" description="Disordered" evidence="1">
    <location>
        <begin position="3391"/>
        <end position="3428"/>
    </location>
</feature>
<feature type="compositionally biased region" description="Low complexity" evidence="1">
    <location>
        <begin position="3392"/>
        <end position="3413"/>
    </location>
</feature>
<dbReference type="OMA" id="EAQWRCA"/>
<gene>
    <name evidence="3" type="ORF">ETH_00012220</name>
</gene>
<dbReference type="Proteomes" id="UP000030747">
    <property type="component" value="Unassembled WGS sequence"/>
</dbReference>
<evidence type="ECO:0000256" key="1">
    <source>
        <dbReference type="SAM" id="MobiDB-lite"/>
    </source>
</evidence>
<dbReference type="RefSeq" id="XP_013230900.1">
    <property type="nucleotide sequence ID" value="XM_013375446.1"/>
</dbReference>
<feature type="signal peptide" evidence="2">
    <location>
        <begin position="1"/>
        <end position="28"/>
    </location>
</feature>
<dbReference type="OrthoDB" id="348008at2759"/>
<evidence type="ECO:0000313" key="4">
    <source>
        <dbReference type="Proteomes" id="UP000030747"/>
    </source>
</evidence>